<reference evidence="4" key="1">
    <citation type="submission" date="2017-10" db="EMBL/GenBank/DDBJ databases">
        <title>Rapid genome shrinkage in a self-fertile nematode reveals novel sperm competition proteins.</title>
        <authorList>
            <person name="Yin D."/>
            <person name="Schwarz E.M."/>
            <person name="Thomas C.G."/>
            <person name="Felde R.L."/>
            <person name="Korf I.F."/>
            <person name="Cutter A.D."/>
            <person name="Schartner C.M."/>
            <person name="Ralston E.J."/>
            <person name="Meyer B.J."/>
            <person name="Haag E.S."/>
        </authorList>
    </citation>
    <scope>NUCLEOTIDE SEQUENCE [LARGE SCALE GENOMIC DNA]</scope>
    <source>
        <strain evidence="4">JU1422</strain>
    </source>
</reference>
<dbReference type="PANTHER" id="PTHR21447">
    <property type="entry name" value="RING-TYPE DOMAIN-CONTAINING PROTEIN-RELATED"/>
    <property type="match status" value="1"/>
</dbReference>
<organism evidence="3 4">
    <name type="scientific">Caenorhabditis nigoni</name>
    <dbReference type="NCBI Taxonomy" id="1611254"/>
    <lineage>
        <taxon>Eukaryota</taxon>
        <taxon>Metazoa</taxon>
        <taxon>Ecdysozoa</taxon>
        <taxon>Nematoda</taxon>
        <taxon>Chromadorea</taxon>
        <taxon>Rhabditida</taxon>
        <taxon>Rhabditina</taxon>
        <taxon>Rhabditomorpha</taxon>
        <taxon>Rhabditoidea</taxon>
        <taxon>Rhabditidae</taxon>
        <taxon>Peloderinae</taxon>
        <taxon>Caenorhabditis</taxon>
    </lineage>
</organism>
<dbReference type="Pfam" id="PF25100">
    <property type="entry name" value="DUF7809"/>
    <property type="match status" value="1"/>
</dbReference>
<gene>
    <name evidence="3" type="primary">Cnig_chr_V.g17338</name>
    <name evidence="3" type="ORF">B9Z55_017338</name>
</gene>
<keyword evidence="4" id="KW-1185">Reference proteome</keyword>
<protein>
    <recommendedName>
        <fullName evidence="2">DUF7809 domain-containing protein</fullName>
    </recommendedName>
</protein>
<dbReference type="AlphaFoldDB" id="A0A2G5T9I1"/>
<evidence type="ECO:0000259" key="2">
    <source>
        <dbReference type="Pfam" id="PF25100"/>
    </source>
</evidence>
<feature type="compositionally biased region" description="Polar residues" evidence="1">
    <location>
        <begin position="458"/>
        <end position="468"/>
    </location>
</feature>
<feature type="compositionally biased region" description="Basic and acidic residues" evidence="1">
    <location>
        <begin position="424"/>
        <end position="448"/>
    </location>
</feature>
<comment type="caution">
    <text evidence="3">The sequence shown here is derived from an EMBL/GenBank/DDBJ whole genome shotgun (WGS) entry which is preliminary data.</text>
</comment>
<feature type="domain" description="DUF7809" evidence="2">
    <location>
        <begin position="2"/>
        <end position="119"/>
    </location>
</feature>
<name>A0A2G5T9I1_9PELO</name>
<accession>A0A2G5T9I1</accession>
<dbReference type="GO" id="GO:0045087">
    <property type="term" value="P:innate immune response"/>
    <property type="evidence" value="ECO:0007669"/>
    <property type="project" value="TreeGrafter"/>
</dbReference>
<evidence type="ECO:0000313" key="4">
    <source>
        <dbReference type="Proteomes" id="UP000230233"/>
    </source>
</evidence>
<proteinExistence type="predicted"/>
<sequence>MMEGKFEFAPYDKTKMDEFKKKIGDRFNSALEDQRNLQPQHLTGEKTVKAVLAKMKAFFPVNKYDPECVSLEKIIKRIDERLPVGQNRQYYECLINIMHAIVDEFETFIKANKSWFLPNPVDQKPPVAYVRVLKDKGNTSFFFGYELLSEMQRCGWNTTELEKKLQGKKGTYCPDFRELLLNYKDMNIEKIITYGSKHGSTIPDWVVAPGGTHCISSTDFVYWFILWLHHKGYFQFASNETRDKLIEAIALLKPILDDRKADYRHITALEAADWRTKVLEHLKNNGVVAPSRPTKLEIQQKPHKGWTCSDLRAEMMRLGLDKPFPRILSIVHSVLRWHKDLPMDLFTAMEICMFYCVIKEAGMAEPYVGNVDYWYSEVEPTETAGSLETTKVLESLRRLGTTEASETTRALKATKPPETSVKPLEAKNKPLEKSEPSEKTEILERTEESLEGTEPASEATQPLKTTDN</sequence>
<dbReference type="EMBL" id="PDUG01000005">
    <property type="protein sequence ID" value="PIC23751.1"/>
    <property type="molecule type" value="Genomic_DNA"/>
</dbReference>
<dbReference type="GO" id="GO:0045121">
    <property type="term" value="C:membrane raft"/>
    <property type="evidence" value="ECO:0007669"/>
    <property type="project" value="TreeGrafter"/>
</dbReference>
<feature type="region of interest" description="Disordered" evidence="1">
    <location>
        <begin position="399"/>
        <end position="468"/>
    </location>
</feature>
<dbReference type="PANTHER" id="PTHR21447:SF11">
    <property type="entry name" value="RING-TYPE DOMAIN-CONTAINING PROTEIN"/>
    <property type="match status" value="1"/>
</dbReference>
<dbReference type="Proteomes" id="UP000230233">
    <property type="component" value="Chromosome V"/>
</dbReference>
<evidence type="ECO:0000256" key="1">
    <source>
        <dbReference type="SAM" id="MobiDB-lite"/>
    </source>
</evidence>
<dbReference type="InterPro" id="IPR056711">
    <property type="entry name" value="DUF7809"/>
</dbReference>
<evidence type="ECO:0000313" key="3">
    <source>
        <dbReference type="EMBL" id="PIC23751.1"/>
    </source>
</evidence>